<evidence type="ECO:0000256" key="5">
    <source>
        <dbReference type="ARBA" id="ARBA00023315"/>
    </source>
</evidence>
<dbReference type="GO" id="GO:0016755">
    <property type="term" value="F:aminoacyltransferase activity"/>
    <property type="evidence" value="ECO:0007669"/>
    <property type="project" value="InterPro"/>
</dbReference>
<gene>
    <name evidence="7" type="ORF">KC614_03015</name>
</gene>
<keyword evidence="6" id="KW-0961">Cell wall biogenesis/degradation</keyword>
<evidence type="ECO:0000256" key="4">
    <source>
        <dbReference type="ARBA" id="ARBA00022984"/>
    </source>
</evidence>
<dbReference type="GO" id="GO:0009252">
    <property type="term" value="P:peptidoglycan biosynthetic process"/>
    <property type="evidence" value="ECO:0007669"/>
    <property type="project" value="UniProtKB-KW"/>
</dbReference>
<evidence type="ECO:0000256" key="1">
    <source>
        <dbReference type="ARBA" id="ARBA00009943"/>
    </source>
</evidence>
<comment type="caution">
    <text evidence="7">The sequence shown here is derived from an EMBL/GenBank/DDBJ whole genome shotgun (WGS) entry which is preliminary data.</text>
</comment>
<keyword evidence="4" id="KW-0573">Peptidoglycan synthesis</keyword>
<evidence type="ECO:0000256" key="3">
    <source>
        <dbReference type="ARBA" id="ARBA00022960"/>
    </source>
</evidence>
<reference evidence="7" key="2">
    <citation type="journal article" date="2021" name="Microbiome">
        <title>Successional dynamics and alternative stable states in a saline activated sludge microbial community over 9 years.</title>
        <authorList>
            <person name="Wang Y."/>
            <person name="Ye J."/>
            <person name="Ju F."/>
            <person name="Liu L."/>
            <person name="Boyd J.A."/>
            <person name="Deng Y."/>
            <person name="Parks D.H."/>
            <person name="Jiang X."/>
            <person name="Yin X."/>
            <person name="Woodcroft B.J."/>
            <person name="Tyson G.W."/>
            <person name="Hugenholtz P."/>
            <person name="Polz M.F."/>
            <person name="Zhang T."/>
        </authorList>
    </citation>
    <scope>NUCLEOTIDE SEQUENCE</scope>
    <source>
        <strain evidence="7">HKST-UBA03</strain>
    </source>
</reference>
<accession>A0A955LKE0</accession>
<protein>
    <submittedName>
        <fullName evidence="7">Peptidoglycan bridge formation glycyltransferase FemA/FemB family protein</fullName>
    </submittedName>
</protein>
<dbReference type="AlphaFoldDB" id="A0A955LKE0"/>
<proteinExistence type="inferred from homology"/>
<evidence type="ECO:0000313" key="8">
    <source>
        <dbReference type="Proteomes" id="UP000751518"/>
    </source>
</evidence>
<dbReference type="Proteomes" id="UP000751518">
    <property type="component" value="Unassembled WGS sequence"/>
</dbReference>
<dbReference type="PROSITE" id="PS51191">
    <property type="entry name" value="FEMABX"/>
    <property type="match status" value="1"/>
</dbReference>
<dbReference type="GO" id="GO:0071555">
    <property type="term" value="P:cell wall organization"/>
    <property type="evidence" value="ECO:0007669"/>
    <property type="project" value="UniProtKB-KW"/>
</dbReference>
<comment type="similarity">
    <text evidence="1">Belongs to the FemABX family.</text>
</comment>
<dbReference type="InterPro" id="IPR050644">
    <property type="entry name" value="PG_Glycine_Bridge_Synth"/>
</dbReference>
<keyword evidence="5" id="KW-0012">Acyltransferase</keyword>
<reference evidence="7" key="1">
    <citation type="submission" date="2020-04" db="EMBL/GenBank/DDBJ databases">
        <authorList>
            <person name="Zhang T."/>
        </authorList>
    </citation>
    <scope>NUCLEOTIDE SEQUENCE</scope>
    <source>
        <strain evidence="7">HKST-UBA03</strain>
    </source>
</reference>
<dbReference type="EMBL" id="JAGQKZ010000023">
    <property type="protein sequence ID" value="MCA9392150.1"/>
    <property type="molecule type" value="Genomic_DNA"/>
</dbReference>
<keyword evidence="2" id="KW-0808">Transferase</keyword>
<evidence type="ECO:0000256" key="6">
    <source>
        <dbReference type="ARBA" id="ARBA00023316"/>
    </source>
</evidence>
<dbReference type="Gene3D" id="3.40.630.30">
    <property type="match status" value="2"/>
</dbReference>
<dbReference type="Pfam" id="PF02388">
    <property type="entry name" value="FemAB"/>
    <property type="match status" value="2"/>
</dbReference>
<dbReference type="GO" id="GO:0008360">
    <property type="term" value="P:regulation of cell shape"/>
    <property type="evidence" value="ECO:0007669"/>
    <property type="project" value="UniProtKB-KW"/>
</dbReference>
<keyword evidence="3" id="KW-0133">Cell shape</keyword>
<evidence type="ECO:0000313" key="7">
    <source>
        <dbReference type="EMBL" id="MCA9392150.1"/>
    </source>
</evidence>
<name>A0A955LKE0_UNCKA</name>
<dbReference type="PANTHER" id="PTHR36174:SF1">
    <property type="entry name" value="LIPID II:GLYCINE GLYCYLTRANSFERASE"/>
    <property type="match status" value="1"/>
</dbReference>
<dbReference type="SUPFAM" id="SSF55729">
    <property type="entry name" value="Acyl-CoA N-acyltransferases (Nat)"/>
    <property type="match status" value="2"/>
</dbReference>
<dbReference type="InterPro" id="IPR016181">
    <property type="entry name" value="Acyl_CoA_acyltransferase"/>
</dbReference>
<dbReference type="InterPro" id="IPR003447">
    <property type="entry name" value="FEMABX"/>
</dbReference>
<sequence>MASKINIQEVIDKQEWTDFVAPFPLNSMLQSWNWGEFAKLQGRKVFRLGLYESDKLVGASLFTKVTSKRGDYLESHGGPMLDYDNVDYFRLLHDYLIELSKKEKVHFFRIRPPRFNSEEFIQRFTKMGYFKAPMYFQAEHTMHLNLEPSEDELLKGMKKNTRYYVRKGEQGGVSIRFSKDRADIDLLFDLYEKTVERHDFVPYNKEYFLHEFDTFIVDNLVELVFAEYNGETIGGAMIIRFGTTGYYHHSGSVRLDPDVYANYLLQWEVIKRLKQQGMKMYDFFGIAPNDDPNHPRAGLTKFKRGFGGERVRLMHTLDFPINHLRYWPLYVFVKYERWRRGW</sequence>
<evidence type="ECO:0000256" key="2">
    <source>
        <dbReference type="ARBA" id="ARBA00022679"/>
    </source>
</evidence>
<organism evidence="7 8">
    <name type="scientific">candidate division WWE3 bacterium</name>
    <dbReference type="NCBI Taxonomy" id="2053526"/>
    <lineage>
        <taxon>Bacteria</taxon>
        <taxon>Katanobacteria</taxon>
    </lineage>
</organism>
<dbReference type="PANTHER" id="PTHR36174">
    <property type="entry name" value="LIPID II:GLYCINE GLYCYLTRANSFERASE"/>
    <property type="match status" value="1"/>
</dbReference>